<feature type="compositionally biased region" description="Basic and acidic residues" evidence="6">
    <location>
        <begin position="74"/>
        <end position="84"/>
    </location>
</feature>
<evidence type="ECO:0000313" key="9">
    <source>
        <dbReference type="Proteomes" id="UP000559256"/>
    </source>
</evidence>
<name>A0A8H5GAG9_9AGAR</name>
<evidence type="ECO:0000256" key="2">
    <source>
        <dbReference type="ARBA" id="ARBA00005466"/>
    </source>
</evidence>
<dbReference type="InterPro" id="IPR012951">
    <property type="entry name" value="BBE"/>
</dbReference>
<dbReference type="InterPro" id="IPR006094">
    <property type="entry name" value="Oxid_FAD_bind_N"/>
</dbReference>
<feature type="domain" description="FAD-binding PCMH-type" evidence="7">
    <location>
        <begin position="228"/>
        <end position="422"/>
    </location>
</feature>
<dbReference type="InterPro" id="IPR050416">
    <property type="entry name" value="FAD-linked_Oxidoreductase"/>
</dbReference>
<dbReference type="EMBL" id="JAACJM010000042">
    <property type="protein sequence ID" value="KAF5361195.1"/>
    <property type="molecule type" value="Genomic_DNA"/>
</dbReference>
<dbReference type="InterPro" id="IPR016166">
    <property type="entry name" value="FAD-bd_PCMH"/>
</dbReference>
<protein>
    <recommendedName>
        <fullName evidence="7">FAD-binding PCMH-type domain-containing protein</fullName>
    </recommendedName>
</protein>
<dbReference type="Pfam" id="PF08031">
    <property type="entry name" value="BBE"/>
    <property type="match status" value="1"/>
</dbReference>
<dbReference type="AlphaFoldDB" id="A0A8H5GAG9"/>
<dbReference type="Gene3D" id="3.40.462.20">
    <property type="match status" value="1"/>
</dbReference>
<feature type="region of interest" description="Disordered" evidence="6">
    <location>
        <begin position="16"/>
        <end position="90"/>
    </location>
</feature>
<dbReference type="InterPro" id="IPR016167">
    <property type="entry name" value="FAD-bd_PCMH_sub1"/>
</dbReference>
<dbReference type="GO" id="GO:0071949">
    <property type="term" value="F:FAD binding"/>
    <property type="evidence" value="ECO:0007669"/>
    <property type="project" value="InterPro"/>
</dbReference>
<comment type="similarity">
    <text evidence="2">Belongs to the oxygen-dependent FAD-linked oxidoreductase family.</text>
</comment>
<feature type="compositionally biased region" description="Basic and acidic residues" evidence="6">
    <location>
        <begin position="177"/>
        <end position="186"/>
    </location>
</feature>
<evidence type="ECO:0000256" key="5">
    <source>
        <dbReference type="ARBA" id="ARBA00023002"/>
    </source>
</evidence>
<gene>
    <name evidence="8" type="ORF">D9758_009025</name>
</gene>
<dbReference type="Pfam" id="PF01565">
    <property type="entry name" value="FAD_binding_4"/>
    <property type="match status" value="1"/>
</dbReference>
<evidence type="ECO:0000256" key="4">
    <source>
        <dbReference type="ARBA" id="ARBA00022827"/>
    </source>
</evidence>
<comment type="caution">
    <text evidence="8">The sequence shown here is derived from an EMBL/GenBank/DDBJ whole genome shotgun (WGS) entry which is preliminary data.</text>
</comment>
<comment type="cofactor">
    <cofactor evidence="1">
        <name>FAD</name>
        <dbReference type="ChEBI" id="CHEBI:57692"/>
    </cofactor>
</comment>
<dbReference type="InterPro" id="IPR016169">
    <property type="entry name" value="FAD-bd_PCMH_sub2"/>
</dbReference>
<feature type="region of interest" description="Disordered" evidence="6">
    <location>
        <begin position="135"/>
        <end position="154"/>
    </location>
</feature>
<dbReference type="SUPFAM" id="SSF56176">
    <property type="entry name" value="FAD-binding/transporter-associated domain-like"/>
    <property type="match status" value="1"/>
</dbReference>
<dbReference type="PANTHER" id="PTHR42973">
    <property type="entry name" value="BINDING OXIDOREDUCTASE, PUTATIVE (AFU_ORTHOLOGUE AFUA_1G17690)-RELATED"/>
    <property type="match status" value="1"/>
</dbReference>
<dbReference type="PROSITE" id="PS51387">
    <property type="entry name" value="FAD_PCMH"/>
    <property type="match status" value="1"/>
</dbReference>
<evidence type="ECO:0000259" key="7">
    <source>
        <dbReference type="PROSITE" id="PS51387"/>
    </source>
</evidence>
<keyword evidence="5" id="KW-0560">Oxidoreductase</keyword>
<feature type="region of interest" description="Disordered" evidence="6">
    <location>
        <begin position="175"/>
        <end position="198"/>
    </location>
</feature>
<dbReference type="OrthoDB" id="2880777at2759"/>
<keyword evidence="3" id="KW-0285">Flavoprotein</keyword>
<evidence type="ECO:0000313" key="8">
    <source>
        <dbReference type="EMBL" id="KAF5361195.1"/>
    </source>
</evidence>
<dbReference type="InterPro" id="IPR036318">
    <property type="entry name" value="FAD-bd_PCMH-like_sf"/>
</dbReference>
<evidence type="ECO:0000256" key="1">
    <source>
        <dbReference type="ARBA" id="ARBA00001974"/>
    </source>
</evidence>
<proteinExistence type="inferred from homology"/>
<keyword evidence="9" id="KW-1185">Reference proteome</keyword>
<evidence type="ECO:0000256" key="6">
    <source>
        <dbReference type="SAM" id="MobiDB-lite"/>
    </source>
</evidence>
<reference evidence="8 9" key="1">
    <citation type="journal article" date="2020" name="ISME J.">
        <title>Uncovering the hidden diversity of litter-decomposition mechanisms in mushroom-forming fungi.</title>
        <authorList>
            <person name="Floudas D."/>
            <person name="Bentzer J."/>
            <person name="Ahren D."/>
            <person name="Johansson T."/>
            <person name="Persson P."/>
            <person name="Tunlid A."/>
        </authorList>
    </citation>
    <scope>NUCLEOTIDE SEQUENCE [LARGE SCALE GENOMIC DNA]</scope>
    <source>
        <strain evidence="8 9">CBS 291.85</strain>
    </source>
</reference>
<feature type="compositionally biased region" description="Low complexity" evidence="6">
    <location>
        <begin position="21"/>
        <end position="40"/>
    </location>
</feature>
<evidence type="ECO:0000256" key="3">
    <source>
        <dbReference type="ARBA" id="ARBA00022630"/>
    </source>
</evidence>
<dbReference type="Proteomes" id="UP000559256">
    <property type="component" value="Unassembled WGS sequence"/>
</dbReference>
<dbReference type="Gene3D" id="3.30.43.10">
    <property type="entry name" value="Uridine Diphospho-n-acetylenolpyruvylglucosamine Reductase, domain 2"/>
    <property type="match status" value="1"/>
</dbReference>
<dbReference type="PANTHER" id="PTHR42973:SF39">
    <property type="entry name" value="FAD-BINDING PCMH-TYPE DOMAIN-CONTAINING PROTEIN"/>
    <property type="match status" value="1"/>
</dbReference>
<organism evidence="8 9">
    <name type="scientific">Tetrapyrgos nigripes</name>
    <dbReference type="NCBI Taxonomy" id="182062"/>
    <lineage>
        <taxon>Eukaryota</taxon>
        <taxon>Fungi</taxon>
        <taxon>Dikarya</taxon>
        <taxon>Basidiomycota</taxon>
        <taxon>Agaricomycotina</taxon>
        <taxon>Agaricomycetes</taxon>
        <taxon>Agaricomycetidae</taxon>
        <taxon>Agaricales</taxon>
        <taxon>Marasmiineae</taxon>
        <taxon>Marasmiaceae</taxon>
        <taxon>Tetrapyrgos</taxon>
    </lineage>
</organism>
<keyword evidence="4" id="KW-0274">FAD</keyword>
<dbReference type="Gene3D" id="3.30.465.10">
    <property type="match status" value="2"/>
</dbReference>
<dbReference type="GO" id="GO:0016491">
    <property type="term" value="F:oxidoreductase activity"/>
    <property type="evidence" value="ECO:0007669"/>
    <property type="project" value="UniProtKB-KW"/>
</dbReference>
<sequence>MANHAIWESMGRVNSDDEDYYYSTSRSSSPSNCSSPSFSRRPGRKGPGPIGSFEHDDFTPPPRVSRPRKRKGRCRTEAERKASLESDPWSDPARLTSKSVFCVGCKKDIKLDKRNEYYPGLWLKHRRLCPGIRSARGIQSSEEPEKATRSSTPPITDIQAAWILESMSIKRSRLRFQKCDSSEEKSPNPGPPSRDFSLSSFRSSSFQGDLITPSDPGYDISISRWATNASRHASLVAYPKTTEDVVMAMKYAKANKMKFTVKGGGHSYMGASSVEGGMVIDLSRYFTGVRVDEEKRLAYVGGGAVWRDVDKESIKYGLATVGGTVNHVIIRLCVIICYRTKTGCFPKTGVGGLTLGGGIGWLTGEHGLVIDNLEQVTIVLPNFTVVTSSSRSNEHPDLFWAIRGAGSNFGVVTEFVYRLHPQKPTVFSGIMTYSLSSSASAASDSTLDLEKLNQLLNETRKWWHSEARNVDGDPGLHSPASGTGVSGKQCLFFGLQAKSDTQTETEETSTTVDVIVVPFFNGTMSEGQEIYRGFLDQEPKLNSTGEVPYEQMNSLMNADYDHGHCRYMRGFFQPEIDVVRTRKVAGRIREFDLKPNHNRGSSIDPKADNYVVTVVYEYVPLEKRDTVPLETTAFPRESANNGFIVVTWQENTPENWAWAKKMAEELLRLLEGDGTEFDVARVAEPGKCQRGDDNLDHRVRGRKNKSKQLFGAKYERLQGVKANYDPENLFNSWFSIEPQP</sequence>
<accession>A0A8H5GAG9</accession>